<feature type="compositionally biased region" description="Basic and acidic residues" evidence="1">
    <location>
        <begin position="112"/>
        <end position="123"/>
    </location>
</feature>
<reference evidence="2 3" key="1">
    <citation type="submission" date="2019-05" db="EMBL/GenBank/DDBJ databases">
        <title>Another draft genome of Portunus trituberculatus and its Hox gene families provides insights of decapod evolution.</title>
        <authorList>
            <person name="Jeong J.-H."/>
            <person name="Song I."/>
            <person name="Kim S."/>
            <person name="Choi T."/>
            <person name="Kim D."/>
            <person name="Ryu S."/>
            <person name="Kim W."/>
        </authorList>
    </citation>
    <scope>NUCLEOTIDE SEQUENCE [LARGE SCALE GENOMIC DNA]</scope>
    <source>
        <tissue evidence="2">Muscle</tissue>
    </source>
</reference>
<keyword evidence="3" id="KW-1185">Reference proteome</keyword>
<feature type="region of interest" description="Disordered" evidence="1">
    <location>
        <begin position="1"/>
        <end position="51"/>
    </location>
</feature>
<name>A0A5B7DXH9_PORTR</name>
<dbReference type="AlphaFoldDB" id="A0A5B7DXH9"/>
<dbReference type="EMBL" id="VSRR010001579">
    <property type="protein sequence ID" value="MPC26270.1"/>
    <property type="molecule type" value="Genomic_DNA"/>
</dbReference>
<dbReference type="Proteomes" id="UP000324222">
    <property type="component" value="Unassembled WGS sequence"/>
</dbReference>
<gene>
    <name evidence="2" type="ORF">E2C01_019406</name>
</gene>
<feature type="region of interest" description="Disordered" evidence="1">
    <location>
        <begin position="87"/>
        <end position="123"/>
    </location>
</feature>
<evidence type="ECO:0000313" key="2">
    <source>
        <dbReference type="EMBL" id="MPC26270.1"/>
    </source>
</evidence>
<sequence>MDDSWPTLPPRHHHHQQPTAPQRQSGHKANHTQATETDQGRERTQVSHQQKPAFFSISPLLLQLLAGKSGTYDDAVDCHLICCHATGGGKTVKIGDEPQTDSQKAGKGVKQRCPDRSSHKASR</sequence>
<proteinExistence type="predicted"/>
<accession>A0A5B7DXH9</accession>
<comment type="caution">
    <text evidence="2">The sequence shown here is derived from an EMBL/GenBank/DDBJ whole genome shotgun (WGS) entry which is preliminary data.</text>
</comment>
<protein>
    <submittedName>
        <fullName evidence="2">Uncharacterized protein</fullName>
    </submittedName>
</protein>
<evidence type="ECO:0000313" key="3">
    <source>
        <dbReference type="Proteomes" id="UP000324222"/>
    </source>
</evidence>
<organism evidence="2 3">
    <name type="scientific">Portunus trituberculatus</name>
    <name type="common">Swimming crab</name>
    <name type="synonym">Neptunus trituberculatus</name>
    <dbReference type="NCBI Taxonomy" id="210409"/>
    <lineage>
        <taxon>Eukaryota</taxon>
        <taxon>Metazoa</taxon>
        <taxon>Ecdysozoa</taxon>
        <taxon>Arthropoda</taxon>
        <taxon>Crustacea</taxon>
        <taxon>Multicrustacea</taxon>
        <taxon>Malacostraca</taxon>
        <taxon>Eumalacostraca</taxon>
        <taxon>Eucarida</taxon>
        <taxon>Decapoda</taxon>
        <taxon>Pleocyemata</taxon>
        <taxon>Brachyura</taxon>
        <taxon>Eubrachyura</taxon>
        <taxon>Portunoidea</taxon>
        <taxon>Portunidae</taxon>
        <taxon>Portuninae</taxon>
        <taxon>Portunus</taxon>
    </lineage>
</organism>
<evidence type="ECO:0000256" key="1">
    <source>
        <dbReference type="SAM" id="MobiDB-lite"/>
    </source>
</evidence>